<reference evidence="1" key="1">
    <citation type="submission" date="2022-08" db="EMBL/GenBank/DDBJ databases">
        <title>Alicyclobacillus fastidiosus DSM 17978, complete genome.</title>
        <authorList>
            <person name="Wang Q."/>
            <person name="Cai R."/>
            <person name="Wang Z."/>
        </authorList>
    </citation>
    <scope>NUCLEOTIDE SEQUENCE</scope>
    <source>
        <strain evidence="1">DSM 17978</strain>
    </source>
</reference>
<dbReference type="Proteomes" id="UP001164761">
    <property type="component" value="Chromosome"/>
</dbReference>
<gene>
    <name evidence="1" type="ORF">NZD89_16310</name>
</gene>
<accession>A0ABY6ZCP3</accession>
<evidence type="ECO:0000313" key="1">
    <source>
        <dbReference type="EMBL" id="WAH39959.1"/>
    </source>
</evidence>
<proteinExistence type="predicted"/>
<sequence length="135" mass="15595">MSMMASNWLKSEENAESVGERCTWRLASNAAAHRKSAIARERTVHGWNCHLYRFRTITMNTTTTATNKVHNPAIDASLRKPFTHHSKSLYMTTRRDSIGSPNYLQIAFNLVDYNANRRSRLRAHFTRDVVEMKPL</sequence>
<organism evidence="1 2">
    <name type="scientific">Alicyclobacillus fastidiosus</name>
    <dbReference type="NCBI Taxonomy" id="392011"/>
    <lineage>
        <taxon>Bacteria</taxon>
        <taxon>Bacillati</taxon>
        <taxon>Bacillota</taxon>
        <taxon>Bacilli</taxon>
        <taxon>Bacillales</taxon>
        <taxon>Alicyclobacillaceae</taxon>
        <taxon>Alicyclobacillus</taxon>
    </lineage>
</organism>
<evidence type="ECO:0000313" key="2">
    <source>
        <dbReference type="Proteomes" id="UP001164761"/>
    </source>
</evidence>
<dbReference type="RefSeq" id="WP_268003857.1">
    <property type="nucleotide sequence ID" value="NZ_BSUT01000001.1"/>
</dbReference>
<dbReference type="EMBL" id="CP104067">
    <property type="protein sequence ID" value="WAH39959.1"/>
    <property type="molecule type" value="Genomic_DNA"/>
</dbReference>
<protein>
    <submittedName>
        <fullName evidence="1">Uncharacterized protein</fullName>
    </submittedName>
</protein>
<name>A0ABY6ZCP3_9BACL</name>
<keyword evidence="2" id="KW-1185">Reference proteome</keyword>